<evidence type="ECO:0000313" key="3">
    <source>
        <dbReference type="Proteomes" id="UP001165342"/>
    </source>
</evidence>
<comment type="caution">
    <text evidence="2">The sequence shown here is derived from an EMBL/GenBank/DDBJ whole genome shotgun (WGS) entry which is preliminary data.</text>
</comment>
<reference evidence="2" key="1">
    <citation type="submission" date="2022-05" db="EMBL/GenBank/DDBJ databases">
        <authorList>
            <person name="Jo J.-H."/>
            <person name="Im W.-T."/>
        </authorList>
    </citation>
    <scope>NUCLEOTIDE SEQUENCE</scope>
    <source>
        <strain evidence="2">SE220</strain>
    </source>
</reference>
<dbReference type="Proteomes" id="UP001165342">
    <property type="component" value="Unassembled WGS sequence"/>
</dbReference>
<name>A0ABT0S297_9SPHN</name>
<evidence type="ECO:0000313" key="2">
    <source>
        <dbReference type="EMBL" id="MCL6729989.1"/>
    </source>
</evidence>
<accession>A0ABT0S297</accession>
<feature type="region of interest" description="Disordered" evidence="1">
    <location>
        <begin position="62"/>
        <end position="87"/>
    </location>
</feature>
<feature type="compositionally biased region" description="Basic and acidic residues" evidence="1">
    <location>
        <begin position="76"/>
        <end position="87"/>
    </location>
</feature>
<protein>
    <submittedName>
        <fullName evidence="2">Uncharacterized protein</fullName>
    </submittedName>
</protein>
<dbReference type="RefSeq" id="WP_249831452.1">
    <property type="nucleotide sequence ID" value="NZ_JAMGBE010000002.1"/>
</dbReference>
<dbReference type="EMBL" id="JAMGBE010000002">
    <property type="protein sequence ID" value="MCL6729989.1"/>
    <property type="molecule type" value="Genomic_DNA"/>
</dbReference>
<gene>
    <name evidence="2" type="ORF">LZ538_07955</name>
</gene>
<proteinExistence type="predicted"/>
<sequence>MPEPSFLISDEPTELSISLLVGSLKADSATKAVNPKNYAHRARVIRQQTELLAKKVAGDVAEKNQQSAKIIRKASRAPDHREEGGQG</sequence>
<keyword evidence="3" id="KW-1185">Reference proteome</keyword>
<evidence type="ECO:0000256" key="1">
    <source>
        <dbReference type="SAM" id="MobiDB-lite"/>
    </source>
</evidence>
<organism evidence="2 3">
    <name type="scientific">Sphingomonas hankyongi</name>
    <dbReference type="NCBI Taxonomy" id="2908209"/>
    <lineage>
        <taxon>Bacteria</taxon>
        <taxon>Pseudomonadati</taxon>
        <taxon>Pseudomonadota</taxon>
        <taxon>Alphaproteobacteria</taxon>
        <taxon>Sphingomonadales</taxon>
        <taxon>Sphingomonadaceae</taxon>
        <taxon>Sphingomonas</taxon>
    </lineage>
</organism>